<gene>
    <name evidence="2" type="ORF">GCM10010421_48050</name>
</gene>
<feature type="region of interest" description="Disordered" evidence="1">
    <location>
        <begin position="1"/>
        <end position="51"/>
    </location>
</feature>
<name>A0ABN3K651_9ACTN</name>
<evidence type="ECO:0000256" key="1">
    <source>
        <dbReference type="SAM" id="MobiDB-lite"/>
    </source>
</evidence>
<protein>
    <submittedName>
        <fullName evidence="2">Uncharacterized protein</fullName>
    </submittedName>
</protein>
<organism evidence="2 3">
    <name type="scientific">Streptomyces glaucus</name>
    <dbReference type="NCBI Taxonomy" id="284029"/>
    <lineage>
        <taxon>Bacteria</taxon>
        <taxon>Bacillati</taxon>
        <taxon>Actinomycetota</taxon>
        <taxon>Actinomycetes</taxon>
        <taxon>Kitasatosporales</taxon>
        <taxon>Streptomycetaceae</taxon>
        <taxon>Streptomyces</taxon>
    </lineage>
</organism>
<keyword evidence="3" id="KW-1185">Reference proteome</keyword>
<feature type="region of interest" description="Disordered" evidence="1">
    <location>
        <begin position="213"/>
        <end position="233"/>
    </location>
</feature>
<proteinExistence type="predicted"/>
<comment type="caution">
    <text evidence="2">The sequence shown here is derived from an EMBL/GenBank/DDBJ whole genome shotgun (WGS) entry which is preliminary data.</text>
</comment>
<accession>A0ABN3K651</accession>
<dbReference type="EMBL" id="BAAATK010000037">
    <property type="protein sequence ID" value="GAA2450054.1"/>
    <property type="molecule type" value="Genomic_DNA"/>
</dbReference>
<evidence type="ECO:0000313" key="2">
    <source>
        <dbReference type="EMBL" id="GAA2450054.1"/>
    </source>
</evidence>
<sequence length="233" mass="23383">MVDVVADLPADAQAPEPVWQRDGALHDPAVDSETGAVFGAASGDDRGDPEPADLVAVDAVVIAAVGADPAGAAQGPAAPAADRRNGLDQRDQLGDVVAASTGQGHRQRDAVRPDNHGVLAAGLAPVHRGTPGGWSTLQRAHVRRVDGGPGEFQHPGRWWAGGRCDGDALCFEQASDLQQGAVHGGATAVGAARTGGDGDLRIRPGALAAPLGPAFNGGRAYSGERGPSGFVAA</sequence>
<reference evidence="2 3" key="1">
    <citation type="journal article" date="2019" name="Int. J. Syst. Evol. Microbiol.">
        <title>The Global Catalogue of Microorganisms (GCM) 10K type strain sequencing project: providing services to taxonomists for standard genome sequencing and annotation.</title>
        <authorList>
            <consortium name="The Broad Institute Genomics Platform"/>
            <consortium name="The Broad Institute Genome Sequencing Center for Infectious Disease"/>
            <person name="Wu L."/>
            <person name="Ma J."/>
        </authorList>
    </citation>
    <scope>NUCLEOTIDE SEQUENCE [LARGE SCALE GENOMIC DNA]</scope>
    <source>
        <strain evidence="2 3">JCM 6922</strain>
    </source>
</reference>
<evidence type="ECO:0000313" key="3">
    <source>
        <dbReference type="Proteomes" id="UP001500460"/>
    </source>
</evidence>
<dbReference type="Proteomes" id="UP001500460">
    <property type="component" value="Unassembled WGS sequence"/>
</dbReference>